<evidence type="ECO:0000259" key="2">
    <source>
        <dbReference type="Pfam" id="PF01558"/>
    </source>
</evidence>
<feature type="domain" description="Pyruvate:ferredoxin oxidoreductase core" evidence="4">
    <location>
        <begin position="475"/>
        <end position="569"/>
    </location>
</feature>
<dbReference type="InterPro" id="IPR022367">
    <property type="entry name" value="2-oxoacid/accept_OxRdtase_asu"/>
</dbReference>
<protein>
    <submittedName>
        <fullName evidence="5">2-oxoglutarate ferredoxin oxidoreductase subunit alpha</fullName>
    </submittedName>
</protein>
<dbReference type="RefSeq" id="WP_058265161.1">
    <property type="nucleotide sequence ID" value="NZ_FMYN01000002.1"/>
</dbReference>
<proteinExistence type="predicted"/>
<dbReference type="FunFam" id="3.40.50.970:FF:000022">
    <property type="entry name" value="2-oxoglutarate ferredoxin oxidoreductase alpha subunit"/>
    <property type="match status" value="1"/>
</dbReference>
<dbReference type="Gene3D" id="3.40.920.10">
    <property type="entry name" value="Pyruvate-ferredoxin oxidoreductase, PFOR, domain III"/>
    <property type="match status" value="1"/>
</dbReference>
<dbReference type="Gene3D" id="3.40.50.920">
    <property type="match status" value="1"/>
</dbReference>
<dbReference type="Pfam" id="PF17147">
    <property type="entry name" value="PFOR_II"/>
    <property type="match status" value="1"/>
</dbReference>
<reference evidence="5 6" key="1">
    <citation type="journal article" date="2015" name="Int. J. Syst. Evol. Microbiol.">
        <title>Exiguobacterium enclense sp. nov., isolated from sediment.</title>
        <authorList>
            <person name="Dastager S.G."/>
            <person name="Mawlankar R."/>
            <person name="Sonalkar V.V."/>
            <person name="Thorat M.N."/>
            <person name="Mual P."/>
            <person name="Verma A."/>
            <person name="Krishnamurthi S."/>
            <person name="Tang S.K."/>
            <person name="Li W.J."/>
        </authorList>
    </citation>
    <scope>NUCLEOTIDE SEQUENCE [LARGE SCALE GENOMIC DNA]</scope>
    <source>
        <strain evidence="5 6">NIO-1109</strain>
    </source>
</reference>
<dbReference type="EMBL" id="LNQL01000002">
    <property type="protein sequence ID" value="KSU49343.1"/>
    <property type="molecule type" value="Genomic_DNA"/>
</dbReference>
<dbReference type="InterPro" id="IPR009014">
    <property type="entry name" value="Transketo_C/PFOR_II"/>
</dbReference>
<dbReference type="InterPro" id="IPR050722">
    <property type="entry name" value="Pyruvate:ferred/Flavod_OxRd"/>
</dbReference>
<dbReference type="GO" id="GO:0016903">
    <property type="term" value="F:oxidoreductase activity, acting on the aldehyde or oxo group of donors"/>
    <property type="evidence" value="ECO:0007669"/>
    <property type="project" value="InterPro"/>
</dbReference>
<dbReference type="Pfam" id="PF01558">
    <property type="entry name" value="POR"/>
    <property type="match status" value="1"/>
</dbReference>
<dbReference type="Gene3D" id="3.40.50.970">
    <property type="match status" value="1"/>
</dbReference>
<dbReference type="PANTHER" id="PTHR32154">
    <property type="entry name" value="PYRUVATE-FLAVODOXIN OXIDOREDUCTASE-RELATED"/>
    <property type="match status" value="1"/>
</dbReference>
<dbReference type="PANTHER" id="PTHR32154:SF20">
    <property type="entry name" value="2-OXOGLUTARATE OXIDOREDUCTASE SUBUNIT KORA"/>
    <property type="match status" value="1"/>
</dbReference>
<dbReference type="FunFam" id="3.40.920.10:FF:000003">
    <property type="entry name" value="Pyruvate ferredoxin oxidoreductase, alpha subunit"/>
    <property type="match status" value="1"/>
</dbReference>
<dbReference type="AlphaFoldDB" id="A0A0V8GGQ4"/>
<evidence type="ECO:0000259" key="4">
    <source>
        <dbReference type="Pfam" id="PF17147"/>
    </source>
</evidence>
<gene>
    <name evidence="5" type="ORF">AS033_08230</name>
</gene>
<feature type="domain" description="Pyruvate flavodoxin/ferredoxin oxidoreductase pyrimidine binding" evidence="3">
    <location>
        <begin position="209"/>
        <end position="449"/>
    </location>
</feature>
<evidence type="ECO:0000256" key="1">
    <source>
        <dbReference type="ARBA" id="ARBA00023002"/>
    </source>
</evidence>
<evidence type="ECO:0000313" key="6">
    <source>
        <dbReference type="Proteomes" id="UP000053797"/>
    </source>
</evidence>
<dbReference type="SUPFAM" id="SSF52518">
    <property type="entry name" value="Thiamin diphosphate-binding fold (THDP-binding)"/>
    <property type="match status" value="1"/>
</dbReference>
<dbReference type="Proteomes" id="UP000053797">
    <property type="component" value="Unassembled WGS sequence"/>
</dbReference>
<dbReference type="NCBIfam" id="TIGR03710">
    <property type="entry name" value="OAFO_sf"/>
    <property type="match status" value="1"/>
</dbReference>
<dbReference type="SUPFAM" id="SSF53323">
    <property type="entry name" value="Pyruvate-ferredoxin oxidoreductase, PFOR, domain III"/>
    <property type="match status" value="1"/>
</dbReference>
<dbReference type="InterPro" id="IPR002869">
    <property type="entry name" value="Pyrv_flavodox_OxRed_cen"/>
</dbReference>
<evidence type="ECO:0000259" key="3">
    <source>
        <dbReference type="Pfam" id="PF01855"/>
    </source>
</evidence>
<dbReference type="InterPro" id="IPR033412">
    <property type="entry name" value="PFOR_II"/>
</dbReference>
<evidence type="ECO:0000313" key="5">
    <source>
        <dbReference type="EMBL" id="KSU49343.1"/>
    </source>
</evidence>
<organism evidence="5 6">
    <name type="scientific">Exiguobacterium indicum</name>
    <dbReference type="NCBI Taxonomy" id="296995"/>
    <lineage>
        <taxon>Bacteria</taxon>
        <taxon>Bacillati</taxon>
        <taxon>Bacillota</taxon>
        <taxon>Bacilli</taxon>
        <taxon>Bacillales</taxon>
        <taxon>Bacillales Family XII. Incertae Sedis</taxon>
        <taxon>Exiguobacterium</taxon>
    </lineage>
</organism>
<dbReference type="FunFam" id="3.40.50.920:FF:000009">
    <property type="entry name" value="2-oxoglutarate ferredoxin oxidoreductase subunit alpha"/>
    <property type="match status" value="1"/>
</dbReference>
<dbReference type="SUPFAM" id="SSF52922">
    <property type="entry name" value="TK C-terminal domain-like"/>
    <property type="match status" value="1"/>
</dbReference>
<dbReference type="InterPro" id="IPR029061">
    <property type="entry name" value="THDP-binding"/>
</dbReference>
<name>A0A0V8GGQ4_9BACL</name>
<accession>A0A0V8GGQ4</accession>
<dbReference type="InterPro" id="IPR002880">
    <property type="entry name" value="Pyrv_Fd/Flavodoxin_OxRdtase_N"/>
</dbReference>
<keyword evidence="1" id="KW-0560">Oxidoreductase</keyword>
<sequence>MYNQLSWKVGGQQGEGIESTGEIFAIALNRLGYYLYGYRHFSSRIKGGHTNNKIRVATQEVRTISDDLDILVAFDQETIDVNFHELRQGAIIIADAKFNPTNPDEARASLYAIPFTEIAADLGTALMKNMVAIGASSAILGIAPERFQAVVEQIFGRKGPDMVEKNLAAIREGAAAFEALAGEGERFVLEPADGKQRMFMIGNDAIALGAIAGGARLMAAYPITPSSEIMEYLIKKLPQFGGTVVQTEDELAAVTMAIGANYAGVRALTASAGPGLSLMAEAIGLSGMTETPLVIVDTQRGGPSTGLPTKQEQSDLMAMIYSTHGEIPKVVLAPSTVEEAFYDAAEAFNIAEEYQCPVILLTDLMLSLGKQSVEPPDISRVEIRRGKLIQEDLPELEGKAYFKRYEVTEDGISPRVIPGVKHGIHHVTGVEHNEEGRPSEATKNRVDQMTKRLRKLNTFRLQDAVLVTEHHAEPDILFVGFNSTRGTIEEIMPRLEAQGIKVDHLHIRQVHPFPSELVTPHLERAKRVIVVEYNATGQLAKLIQMNCGHASKIEHILKFNGDPFYPAEVVEQVVGGVYHGNL</sequence>
<dbReference type="GO" id="GO:0006979">
    <property type="term" value="P:response to oxidative stress"/>
    <property type="evidence" value="ECO:0007669"/>
    <property type="project" value="TreeGrafter"/>
</dbReference>
<dbReference type="Pfam" id="PF01855">
    <property type="entry name" value="POR_N"/>
    <property type="match status" value="1"/>
</dbReference>
<dbReference type="CDD" id="cd07034">
    <property type="entry name" value="TPP_PYR_PFOR_IOR-alpha_like"/>
    <property type="match status" value="1"/>
</dbReference>
<feature type="domain" description="Pyruvate/ketoisovalerate oxidoreductase catalytic" evidence="2">
    <location>
        <begin position="14"/>
        <end position="174"/>
    </location>
</feature>
<dbReference type="OrthoDB" id="9794954at2"/>
<dbReference type="InterPro" id="IPR019752">
    <property type="entry name" value="Pyrv/ketoisovalerate_OxRed_cat"/>
</dbReference>
<comment type="caution">
    <text evidence="5">The sequence shown here is derived from an EMBL/GenBank/DDBJ whole genome shotgun (WGS) entry which is preliminary data.</text>
</comment>